<dbReference type="PANTHER" id="PTHR23523">
    <property type="match status" value="1"/>
</dbReference>
<feature type="transmembrane region" description="Helical" evidence="1">
    <location>
        <begin position="50"/>
        <end position="70"/>
    </location>
</feature>
<proteinExistence type="predicted"/>
<dbReference type="SUPFAM" id="SSF103473">
    <property type="entry name" value="MFS general substrate transporter"/>
    <property type="match status" value="1"/>
</dbReference>
<dbReference type="EMBL" id="RDFA01000010">
    <property type="protein sequence ID" value="RXK46362.1"/>
    <property type="molecule type" value="Genomic_DNA"/>
</dbReference>
<dbReference type="Proteomes" id="UP000289691">
    <property type="component" value="Unassembled WGS sequence"/>
</dbReference>
<feature type="transmembrane region" description="Helical" evidence="1">
    <location>
        <begin position="102"/>
        <end position="127"/>
    </location>
</feature>
<feature type="transmembrane region" description="Helical" evidence="1">
    <location>
        <begin position="79"/>
        <end position="96"/>
    </location>
</feature>
<dbReference type="OrthoDB" id="268895at2157"/>
<evidence type="ECO:0000256" key="1">
    <source>
        <dbReference type="SAM" id="Phobius"/>
    </source>
</evidence>
<evidence type="ECO:0000313" key="3">
    <source>
        <dbReference type="EMBL" id="RXK46362.1"/>
    </source>
</evidence>
<keyword evidence="1" id="KW-1133">Transmembrane helix</keyword>
<feature type="transmembrane region" description="Helical" evidence="1">
    <location>
        <begin position="313"/>
        <end position="334"/>
    </location>
</feature>
<dbReference type="InterPro" id="IPR011701">
    <property type="entry name" value="MFS"/>
</dbReference>
<sequence length="403" mass="39791">MTSSVASRRYGLVVAGALCYTSLTFVWFSLPAYLATIIAEVGLSGTEAGLLAGAVPLTYIPIALFSGLAVDRIGPARSLAVGLVVTGIAQIARSIAGGFPSLLAATLLLGVGATAITFGLPKLVSVLFPPAETGLPSSLYMVGAAAGTAGAFGLGRPVVGPLLGGWRPLFLWSGVAALGYAVVWIAVVRVVPIGGGDGAANGDRERASSSVRTDLRRVLGHRDLRLMVVLGVVYLALVHGLQGWLPTVLEARGLSADRAGQTTTLLVGAKVVGVLAIPTLADRIDARRGAVIGCGGLAAVGVAGVVAGGATAVAALGIVIAGLGVGGLSPLIRAMPPNLEGIGPELTGVAVGLVFAVGEIGGFLGPVLVGSLHDLTGSYVPGFGVLVGGGVVAVVVGAALGDV</sequence>
<keyword evidence="1" id="KW-0472">Membrane</keyword>
<dbReference type="AlphaFoldDB" id="A0A498KXF2"/>
<dbReference type="InterPro" id="IPR020846">
    <property type="entry name" value="MFS_dom"/>
</dbReference>
<feature type="transmembrane region" description="Helical" evidence="1">
    <location>
        <begin position="265"/>
        <end position="282"/>
    </location>
</feature>
<feature type="transmembrane region" description="Helical" evidence="1">
    <location>
        <begin position="139"/>
        <end position="158"/>
    </location>
</feature>
<comment type="caution">
    <text evidence="3">The sequence shown here is derived from an EMBL/GenBank/DDBJ whole genome shotgun (WGS) entry which is preliminary data.</text>
</comment>
<feature type="domain" description="Major facilitator superfamily (MFS) profile" evidence="2">
    <location>
        <begin position="8"/>
        <end position="403"/>
    </location>
</feature>
<dbReference type="InterPro" id="IPR036259">
    <property type="entry name" value="MFS_trans_sf"/>
</dbReference>
<evidence type="ECO:0000259" key="2">
    <source>
        <dbReference type="PROSITE" id="PS50850"/>
    </source>
</evidence>
<evidence type="ECO:0000313" key="4">
    <source>
        <dbReference type="Proteomes" id="UP000289691"/>
    </source>
</evidence>
<name>A0A498KXF2_9EURY</name>
<feature type="transmembrane region" description="Helical" evidence="1">
    <location>
        <begin position="289"/>
        <end position="307"/>
    </location>
</feature>
<dbReference type="Gene3D" id="1.20.1250.20">
    <property type="entry name" value="MFS general substrate transporter like domains"/>
    <property type="match status" value="1"/>
</dbReference>
<reference evidence="3 4" key="1">
    <citation type="submission" date="2019-01" db="EMBL/GenBank/DDBJ databases">
        <title>Halorientalis sp. F13-25 a new haloarchaeum isolated from hypersaline water.</title>
        <authorList>
            <person name="Ana D.-V."/>
            <person name="Cristina S.-P."/>
            <person name="Antonio V."/>
        </authorList>
    </citation>
    <scope>NUCLEOTIDE SEQUENCE [LARGE SCALE GENOMIC DNA]</scope>
    <source>
        <strain evidence="3 4">F13-25</strain>
    </source>
</reference>
<gene>
    <name evidence="3" type="ORF">EAF64_19995</name>
</gene>
<feature type="transmembrane region" description="Helical" evidence="1">
    <location>
        <begin position="346"/>
        <end position="367"/>
    </location>
</feature>
<protein>
    <submittedName>
        <fullName evidence="3">MFS transporter</fullName>
    </submittedName>
</protein>
<keyword evidence="1" id="KW-0812">Transmembrane</keyword>
<feature type="transmembrane region" description="Helical" evidence="1">
    <location>
        <begin position="12"/>
        <end position="30"/>
    </location>
</feature>
<dbReference type="InterPro" id="IPR052524">
    <property type="entry name" value="MFS_Cyanate_Porter"/>
</dbReference>
<feature type="transmembrane region" description="Helical" evidence="1">
    <location>
        <begin position="170"/>
        <end position="191"/>
    </location>
</feature>
<keyword evidence="4" id="KW-1185">Reference proteome</keyword>
<dbReference type="PANTHER" id="PTHR23523:SF2">
    <property type="entry name" value="2-NITROIMIDAZOLE TRANSPORTER"/>
    <property type="match status" value="1"/>
</dbReference>
<dbReference type="RefSeq" id="WP_129070749.1">
    <property type="nucleotide sequence ID" value="NZ_RDFA01000010.1"/>
</dbReference>
<feature type="transmembrane region" description="Helical" evidence="1">
    <location>
        <begin position="226"/>
        <end position="245"/>
    </location>
</feature>
<dbReference type="GO" id="GO:0022857">
    <property type="term" value="F:transmembrane transporter activity"/>
    <property type="evidence" value="ECO:0007669"/>
    <property type="project" value="InterPro"/>
</dbReference>
<feature type="transmembrane region" description="Helical" evidence="1">
    <location>
        <begin position="379"/>
        <end position="400"/>
    </location>
</feature>
<organism evidence="3 4">
    <name type="scientific">Halorientalis pallida</name>
    <dbReference type="NCBI Taxonomy" id="2479928"/>
    <lineage>
        <taxon>Archaea</taxon>
        <taxon>Methanobacteriati</taxon>
        <taxon>Methanobacteriota</taxon>
        <taxon>Stenosarchaea group</taxon>
        <taxon>Halobacteria</taxon>
        <taxon>Halobacteriales</taxon>
        <taxon>Haloarculaceae</taxon>
        <taxon>Halorientalis</taxon>
    </lineage>
</organism>
<dbReference type="Pfam" id="PF07690">
    <property type="entry name" value="MFS_1"/>
    <property type="match status" value="1"/>
</dbReference>
<dbReference type="PROSITE" id="PS50850">
    <property type="entry name" value="MFS"/>
    <property type="match status" value="1"/>
</dbReference>
<accession>A0A498KXF2</accession>